<evidence type="ECO:0008006" key="2">
    <source>
        <dbReference type="Google" id="ProtNLM"/>
    </source>
</evidence>
<dbReference type="AlphaFoldDB" id="A0A7T8EDL9"/>
<organism evidence="1">
    <name type="scientific">Shewanella algae</name>
    <dbReference type="NCBI Taxonomy" id="38313"/>
    <lineage>
        <taxon>Bacteria</taxon>
        <taxon>Pseudomonadati</taxon>
        <taxon>Pseudomonadota</taxon>
        <taxon>Gammaproteobacteria</taxon>
        <taxon>Alteromonadales</taxon>
        <taxon>Shewanellaceae</taxon>
        <taxon>Shewanella</taxon>
    </lineage>
</organism>
<accession>A0A7T8EDL9</accession>
<dbReference type="RefSeq" id="WP_397608981.1">
    <property type="nucleotide sequence ID" value="NZ_CP032664.1"/>
</dbReference>
<sequence>MINSEIASGVVHELPTDLLSQLKADKVLLNKWQNLTPLGRNEWICWIESAKKAETRIKRINRTISEIKNGKRRPCCWLGCPHREKAG</sequence>
<dbReference type="Pfam" id="PF13376">
    <property type="entry name" value="OmdA"/>
    <property type="match status" value="1"/>
</dbReference>
<dbReference type="EMBL" id="CP032664">
    <property type="protein sequence ID" value="QQO84478.1"/>
    <property type="molecule type" value="Genomic_DNA"/>
</dbReference>
<reference evidence="1" key="1">
    <citation type="submission" date="2018-09" db="EMBL/GenBank/DDBJ databases">
        <title>Genome sequencing and analysis.</title>
        <authorList>
            <person name="Huang Y.-T."/>
        </authorList>
    </citation>
    <scope>NUCLEOTIDE SEQUENCE</scope>
    <source>
        <strain evidence="1">HIDE</strain>
    </source>
</reference>
<protein>
    <recommendedName>
        <fullName evidence="2">YdeI/OmpD-associated family protein</fullName>
    </recommendedName>
</protein>
<proteinExistence type="predicted"/>
<evidence type="ECO:0000313" key="1">
    <source>
        <dbReference type="EMBL" id="QQO84478.1"/>
    </source>
</evidence>
<name>A0A7T8EDL9_9GAMM</name>
<gene>
    <name evidence="1" type="ORF">D7032_15275</name>
</gene>